<keyword evidence="4" id="KW-0274">FAD</keyword>
<evidence type="ECO:0000313" key="8">
    <source>
        <dbReference type="Proteomes" id="UP001243989"/>
    </source>
</evidence>
<dbReference type="PANTHER" id="PTHR11530:SF11">
    <property type="entry name" value="D-ASPARTATE OXIDASE"/>
    <property type="match status" value="1"/>
</dbReference>
<dbReference type="InterPro" id="IPR023209">
    <property type="entry name" value="DAO"/>
</dbReference>
<dbReference type="GO" id="GO:0005737">
    <property type="term" value="C:cytoplasm"/>
    <property type="evidence" value="ECO:0007669"/>
    <property type="project" value="TreeGrafter"/>
</dbReference>
<dbReference type="RefSeq" id="XP_060440722.1">
    <property type="nucleotide sequence ID" value="XM_060585322.1"/>
</dbReference>
<protein>
    <recommendedName>
        <fullName evidence="6">FAD dependent oxidoreductase domain-containing protein</fullName>
    </recommendedName>
</protein>
<dbReference type="GO" id="GO:0019478">
    <property type="term" value="P:D-amino acid catabolic process"/>
    <property type="evidence" value="ECO:0007669"/>
    <property type="project" value="TreeGrafter"/>
</dbReference>
<feature type="non-terminal residue" evidence="7">
    <location>
        <position position="1"/>
    </location>
</feature>
<comment type="similarity">
    <text evidence="2">Belongs to the DAMOX/DASOX family.</text>
</comment>
<evidence type="ECO:0000313" key="7">
    <source>
        <dbReference type="EMBL" id="KAK1624727.1"/>
    </source>
</evidence>
<dbReference type="Pfam" id="PF01266">
    <property type="entry name" value="DAO"/>
    <property type="match status" value="1"/>
</dbReference>
<evidence type="ECO:0000256" key="4">
    <source>
        <dbReference type="ARBA" id="ARBA00022827"/>
    </source>
</evidence>
<dbReference type="PANTHER" id="PTHR11530">
    <property type="entry name" value="D-AMINO ACID OXIDASE"/>
    <property type="match status" value="1"/>
</dbReference>
<dbReference type="AlphaFoldDB" id="A0AAI9ZI57"/>
<dbReference type="PROSITE" id="PS00677">
    <property type="entry name" value="DAO"/>
    <property type="match status" value="1"/>
</dbReference>
<dbReference type="InterPro" id="IPR006076">
    <property type="entry name" value="FAD-dep_OxRdtase"/>
</dbReference>
<evidence type="ECO:0000259" key="6">
    <source>
        <dbReference type="Pfam" id="PF01266"/>
    </source>
</evidence>
<evidence type="ECO:0000256" key="5">
    <source>
        <dbReference type="ARBA" id="ARBA00023002"/>
    </source>
</evidence>
<comment type="caution">
    <text evidence="7">The sequence shown here is derived from an EMBL/GenBank/DDBJ whole genome shotgun (WGS) entry which is preliminary data.</text>
</comment>
<gene>
    <name evidence="7" type="ORF">BDP81DRAFT_329529</name>
</gene>
<name>A0AAI9ZI57_9PEZI</name>
<sequence>LRSKLLNIGSAFSRPDARVVFNCTGNSSKDLPGVEDSKRYPTRGQIVLAKAAHVQKNIMRHGRNYKTYIIPRPWSNGNVVLGGYMQKGVGTSDTFAYETESILQRTSALQVSSELTEAEPEVLASFSGLRPSREGGARVELVELIVDGQTRVLVHNYGASGTGFQAGYGIALEAVEAIEDVLQGIAQNHTGAKLRRFDINSS</sequence>
<evidence type="ECO:0000256" key="1">
    <source>
        <dbReference type="ARBA" id="ARBA00001974"/>
    </source>
</evidence>
<evidence type="ECO:0000256" key="2">
    <source>
        <dbReference type="ARBA" id="ARBA00006730"/>
    </source>
</evidence>
<feature type="domain" description="FAD dependent oxidoreductase" evidence="6">
    <location>
        <begin position="17"/>
        <end position="176"/>
    </location>
</feature>
<keyword evidence="5" id="KW-0560">Oxidoreductase</keyword>
<accession>A0AAI9ZI57</accession>
<proteinExistence type="inferred from homology"/>
<dbReference type="InterPro" id="IPR006181">
    <property type="entry name" value="D-amino_acid_oxidase_CS"/>
</dbReference>
<reference evidence="7" key="1">
    <citation type="submission" date="2021-06" db="EMBL/GenBank/DDBJ databases">
        <title>Comparative genomics, transcriptomics and evolutionary studies reveal genomic signatures of adaptation to plant cell wall in hemibiotrophic fungi.</title>
        <authorList>
            <consortium name="DOE Joint Genome Institute"/>
            <person name="Baroncelli R."/>
            <person name="Diaz J.F."/>
            <person name="Benocci T."/>
            <person name="Peng M."/>
            <person name="Battaglia E."/>
            <person name="Haridas S."/>
            <person name="Andreopoulos W."/>
            <person name="Labutti K."/>
            <person name="Pangilinan J."/>
            <person name="Floch G.L."/>
            <person name="Makela M.R."/>
            <person name="Henrissat B."/>
            <person name="Grigoriev I.V."/>
            <person name="Crouch J.A."/>
            <person name="De Vries R.P."/>
            <person name="Sukno S.A."/>
            <person name="Thon M.R."/>
        </authorList>
    </citation>
    <scope>NUCLEOTIDE SEQUENCE</scope>
    <source>
        <strain evidence="7">CBS 102054</strain>
    </source>
</reference>
<dbReference type="SUPFAM" id="SSF51971">
    <property type="entry name" value="Nucleotide-binding domain"/>
    <property type="match status" value="1"/>
</dbReference>
<dbReference type="GeneID" id="85470184"/>
<dbReference type="GO" id="GO:0071949">
    <property type="term" value="F:FAD binding"/>
    <property type="evidence" value="ECO:0007669"/>
    <property type="project" value="InterPro"/>
</dbReference>
<keyword evidence="8" id="KW-1185">Reference proteome</keyword>
<dbReference type="Proteomes" id="UP001243989">
    <property type="component" value="Unassembled WGS sequence"/>
</dbReference>
<organism evidence="7 8">
    <name type="scientific">Colletotrichum phormii</name>
    <dbReference type="NCBI Taxonomy" id="359342"/>
    <lineage>
        <taxon>Eukaryota</taxon>
        <taxon>Fungi</taxon>
        <taxon>Dikarya</taxon>
        <taxon>Ascomycota</taxon>
        <taxon>Pezizomycotina</taxon>
        <taxon>Sordariomycetes</taxon>
        <taxon>Hypocreomycetidae</taxon>
        <taxon>Glomerellales</taxon>
        <taxon>Glomerellaceae</taxon>
        <taxon>Colletotrichum</taxon>
        <taxon>Colletotrichum acutatum species complex</taxon>
    </lineage>
</organism>
<dbReference type="EMBL" id="JAHMHQ010000023">
    <property type="protein sequence ID" value="KAK1624727.1"/>
    <property type="molecule type" value="Genomic_DNA"/>
</dbReference>
<comment type="cofactor">
    <cofactor evidence="1">
        <name>FAD</name>
        <dbReference type="ChEBI" id="CHEBI:57692"/>
    </cofactor>
</comment>
<evidence type="ECO:0000256" key="3">
    <source>
        <dbReference type="ARBA" id="ARBA00022630"/>
    </source>
</evidence>
<dbReference type="GO" id="GO:0003884">
    <property type="term" value="F:D-amino-acid oxidase activity"/>
    <property type="evidence" value="ECO:0007669"/>
    <property type="project" value="InterPro"/>
</dbReference>
<dbReference type="Gene3D" id="3.30.9.10">
    <property type="entry name" value="D-Amino Acid Oxidase, subunit A, domain 2"/>
    <property type="match status" value="1"/>
</dbReference>
<dbReference type="SUPFAM" id="SSF54373">
    <property type="entry name" value="FAD-linked reductases, C-terminal domain"/>
    <property type="match status" value="1"/>
</dbReference>
<keyword evidence="3" id="KW-0285">Flavoprotein</keyword>